<reference evidence="2 3" key="1">
    <citation type="journal article" date="2024" name="G3 (Bethesda)">
        <title>Genome assembly of Hibiscus sabdariffa L. provides insights into metabolisms of medicinal natural products.</title>
        <authorList>
            <person name="Kim T."/>
        </authorList>
    </citation>
    <scope>NUCLEOTIDE SEQUENCE [LARGE SCALE GENOMIC DNA]</scope>
    <source>
        <strain evidence="2">TK-2024</strain>
        <tissue evidence="2">Old leaves</tissue>
    </source>
</reference>
<sequence length="88" mass="9966">MLSTFDHGFEDMTMTVNRAAEGSTIDEIKTELDAIEGHSGQLRRRRRTTLAELFSEDSDPSMKKKPSSLESDTNSCRKGWIRTKQGED</sequence>
<organism evidence="2 3">
    <name type="scientific">Hibiscus sabdariffa</name>
    <name type="common">roselle</name>
    <dbReference type="NCBI Taxonomy" id="183260"/>
    <lineage>
        <taxon>Eukaryota</taxon>
        <taxon>Viridiplantae</taxon>
        <taxon>Streptophyta</taxon>
        <taxon>Embryophyta</taxon>
        <taxon>Tracheophyta</taxon>
        <taxon>Spermatophyta</taxon>
        <taxon>Magnoliopsida</taxon>
        <taxon>eudicotyledons</taxon>
        <taxon>Gunneridae</taxon>
        <taxon>Pentapetalae</taxon>
        <taxon>rosids</taxon>
        <taxon>malvids</taxon>
        <taxon>Malvales</taxon>
        <taxon>Malvaceae</taxon>
        <taxon>Malvoideae</taxon>
        <taxon>Hibiscus</taxon>
    </lineage>
</organism>
<comment type="caution">
    <text evidence="2">The sequence shown here is derived from an EMBL/GenBank/DDBJ whole genome shotgun (WGS) entry which is preliminary data.</text>
</comment>
<name>A0ABR2BRD2_9ROSI</name>
<keyword evidence="3" id="KW-1185">Reference proteome</keyword>
<protein>
    <submittedName>
        <fullName evidence="2">Uncharacterized protein</fullName>
    </submittedName>
</protein>
<dbReference type="EMBL" id="JBBPBM010000090">
    <property type="protein sequence ID" value="KAK8509699.1"/>
    <property type="molecule type" value="Genomic_DNA"/>
</dbReference>
<accession>A0ABR2BRD2</accession>
<evidence type="ECO:0000313" key="3">
    <source>
        <dbReference type="Proteomes" id="UP001472677"/>
    </source>
</evidence>
<evidence type="ECO:0000256" key="1">
    <source>
        <dbReference type="SAM" id="MobiDB-lite"/>
    </source>
</evidence>
<feature type="region of interest" description="Disordered" evidence="1">
    <location>
        <begin position="52"/>
        <end position="88"/>
    </location>
</feature>
<evidence type="ECO:0000313" key="2">
    <source>
        <dbReference type="EMBL" id="KAK8509699.1"/>
    </source>
</evidence>
<dbReference type="Proteomes" id="UP001472677">
    <property type="component" value="Unassembled WGS sequence"/>
</dbReference>
<proteinExistence type="predicted"/>
<gene>
    <name evidence="2" type="ORF">V6N12_001778</name>
</gene>